<feature type="region of interest" description="Disordered" evidence="1">
    <location>
        <begin position="30"/>
        <end position="68"/>
    </location>
</feature>
<keyword evidence="3" id="KW-1185">Reference proteome</keyword>
<comment type="caution">
    <text evidence="2">The sequence shown here is derived from an EMBL/GenBank/DDBJ whole genome shotgun (WGS) entry which is preliminary data.</text>
</comment>
<feature type="compositionally biased region" description="Basic residues" evidence="1">
    <location>
        <begin position="246"/>
        <end position="261"/>
    </location>
</feature>
<name>A0AAD9MR23_RIDPI</name>
<evidence type="ECO:0000256" key="1">
    <source>
        <dbReference type="SAM" id="MobiDB-lite"/>
    </source>
</evidence>
<feature type="compositionally biased region" description="Low complexity" evidence="1">
    <location>
        <begin position="134"/>
        <end position="196"/>
    </location>
</feature>
<accession>A0AAD9MR23</accession>
<evidence type="ECO:0000313" key="2">
    <source>
        <dbReference type="EMBL" id="KAK2140681.1"/>
    </source>
</evidence>
<feature type="compositionally biased region" description="Acidic residues" evidence="1">
    <location>
        <begin position="108"/>
        <end position="117"/>
    </location>
</feature>
<protein>
    <submittedName>
        <fullName evidence="2">Uncharacterized protein</fullName>
    </submittedName>
</protein>
<dbReference type="AlphaFoldDB" id="A0AAD9MR23"/>
<gene>
    <name evidence="2" type="ORF">NP493_5646g00002</name>
</gene>
<feature type="region of interest" description="Disordered" evidence="1">
    <location>
        <begin position="91"/>
        <end position="261"/>
    </location>
</feature>
<sequence>MEPESLPKPPADDVSWYEWFVALFDWDSDVGSDSDSDDDENVDWSRCFGNGLGDQSDERRSSGKGKLDVWKNAETVLDVELLPSKISLTTLQEWAERLPPQRPPSTAETEEEEETEKSDESRTRSTDADSTEVSATSSATSLLTSSRGLSGASARGASRVSPRGVSRVSSRGLSHGSSRGLSCGSSRGPSCGSSRGDSPKPSRDTSSKPLGVTSPSALPSVVTVAPSKPQLVEKRTPPPKEEPQRPKRWWVPKWFRKRNSS</sequence>
<proteinExistence type="predicted"/>
<reference evidence="2" key="1">
    <citation type="journal article" date="2023" name="Mol. Biol. Evol.">
        <title>Third-Generation Sequencing Reveals the Adaptive Role of the Epigenome in Three Deep-Sea Polychaetes.</title>
        <authorList>
            <person name="Perez M."/>
            <person name="Aroh O."/>
            <person name="Sun Y."/>
            <person name="Lan Y."/>
            <person name="Juniper S.K."/>
            <person name="Young C.R."/>
            <person name="Angers B."/>
            <person name="Qian P.Y."/>
        </authorList>
    </citation>
    <scope>NUCLEOTIDE SEQUENCE</scope>
    <source>
        <strain evidence="2">R07B-5</strain>
    </source>
</reference>
<feature type="compositionally biased region" description="Basic and acidic residues" evidence="1">
    <location>
        <begin position="56"/>
        <end position="68"/>
    </location>
</feature>
<feature type="compositionally biased region" description="Basic and acidic residues" evidence="1">
    <location>
        <begin position="118"/>
        <end position="127"/>
    </location>
</feature>
<organism evidence="2 3">
    <name type="scientific">Ridgeia piscesae</name>
    <name type="common">Tubeworm</name>
    <dbReference type="NCBI Taxonomy" id="27915"/>
    <lineage>
        <taxon>Eukaryota</taxon>
        <taxon>Metazoa</taxon>
        <taxon>Spiralia</taxon>
        <taxon>Lophotrochozoa</taxon>
        <taxon>Annelida</taxon>
        <taxon>Polychaeta</taxon>
        <taxon>Sedentaria</taxon>
        <taxon>Canalipalpata</taxon>
        <taxon>Sabellida</taxon>
        <taxon>Siboglinidae</taxon>
        <taxon>Ridgeia</taxon>
    </lineage>
</organism>
<feature type="compositionally biased region" description="Basic and acidic residues" evidence="1">
    <location>
        <begin position="197"/>
        <end position="206"/>
    </location>
</feature>
<feature type="compositionally biased region" description="Acidic residues" evidence="1">
    <location>
        <begin position="30"/>
        <end position="42"/>
    </location>
</feature>
<dbReference type="EMBL" id="JAODUO010005631">
    <property type="protein sequence ID" value="KAK2140681.1"/>
    <property type="molecule type" value="Genomic_DNA"/>
</dbReference>
<feature type="compositionally biased region" description="Basic and acidic residues" evidence="1">
    <location>
        <begin position="231"/>
        <end position="245"/>
    </location>
</feature>
<dbReference type="Proteomes" id="UP001209878">
    <property type="component" value="Unassembled WGS sequence"/>
</dbReference>
<evidence type="ECO:0000313" key="3">
    <source>
        <dbReference type="Proteomes" id="UP001209878"/>
    </source>
</evidence>